<evidence type="ECO:0000256" key="6">
    <source>
        <dbReference type="ARBA" id="ARBA00023136"/>
    </source>
</evidence>
<evidence type="ECO:0000313" key="11">
    <source>
        <dbReference type="Proteomes" id="UP001596050"/>
    </source>
</evidence>
<dbReference type="InterPro" id="IPR049177">
    <property type="entry name" value="MgtC_SapB_SrpB_YhiD_N"/>
</dbReference>
<keyword evidence="6" id="KW-0472">Membrane</keyword>
<evidence type="ECO:0000256" key="1">
    <source>
        <dbReference type="ARBA" id="ARBA00004651"/>
    </source>
</evidence>
<dbReference type="PRINTS" id="PR01837">
    <property type="entry name" value="MGTCSAPBPROT"/>
</dbReference>
<accession>A0ABW0KZX2</accession>
<sequence length="188" mass="20076">MWLEQSWITIQQEFSDLGNVEDITRIVVRLMVAMILGGMLGYERESVGASAGLRTHMLVSLGSAMFVLIPLQAGMEVSDLSRVLQGVTAGIGFLGAGAILKQTDKSDIKGLTTAASVWLTAAVGIAAGMGREATAVLSALFALAILEILRIMPKGGREQRRIALAGEPDQQRSAAKDESYQETNVSRQ</sequence>
<comment type="subcellular location">
    <subcellularLocation>
        <location evidence="7">Cell inner membrane</location>
        <topology evidence="7">Multi-pass membrane protein</topology>
    </subcellularLocation>
    <subcellularLocation>
        <location evidence="1">Cell membrane</location>
        <topology evidence="1">Multi-pass membrane protein</topology>
    </subcellularLocation>
</comment>
<feature type="domain" description="MgtC/SapB/SrpB/YhiD N-terminal" evidence="9">
    <location>
        <begin position="30"/>
        <end position="151"/>
    </location>
</feature>
<evidence type="ECO:0000256" key="2">
    <source>
        <dbReference type="ARBA" id="ARBA00009298"/>
    </source>
</evidence>
<proteinExistence type="inferred from homology"/>
<evidence type="ECO:0000256" key="7">
    <source>
        <dbReference type="RuleBase" id="RU365041"/>
    </source>
</evidence>
<reference evidence="11" key="1">
    <citation type="journal article" date="2019" name="Int. J. Syst. Evol. Microbiol.">
        <title>The Global Catalogue of Microorganisms (GCM) 10K type strain sequencing project: providing services to taxonomists for standard genome sequencing and annotation.</title>
        <authorList>
            <consortium name="The Broad Institute Genomics Platform"/>
            <consortium name="The Broad Institute Genome Sequencing Center for Infectious Disease"/>
            <person name="Wu L."/>
            <person name="Ma J."/>
        </authorList>
    </citation>
    <scope>NUCLEOTIDE SEQUENCE [LARGE SCALE GENOMIC DNA]</scope>
    <source>
        <strain evidence="11">KACC 12649</strain>
    </source>
</reference>
<dbReference type="EMBL" id="JBHSMU010000003">
    <property type="protein sequence ID" value="MFC5458606.1"/>
    <property type="molecule type" value="Genomic_DNA"/>
</dbReference>
<dbReference type="InterPro" id="IPR003416">
    <property type="entry name" value="MgtC/SapB/SrpB/YhiD_fam"/>
</dbReference>
<comment type="similarity">
    <text evidence="2 7">Belongs to the MgtC/SapB family.</text>
</comment>
<evidence type="ECO:0000256" key="4">
    <source>
        <dbReference type="ARBA" id="ARBA00022692"/>
    </source>
</evidence>
<keyword evidence="5" id="KW-1133">Transmembrane helix</keyword>
<dbReference type="Proteomes" id="UP001596050">
    <property type="component" value="Unassembled WGS sequence"/>
</dbReference>
<comment type="caution">
    <text evidence="10">The sequence shown here is derived from an EMBL/GenBank/DDBJ whole genome shotgun (WGS) entry which is preliminary data.</text>
</comment>
<evidence type="ECO:0000259" key="9">
    <source>
        <dbReference type="Pfam" id="PF02308"/>
    </source>
</evidence>
<protein>
    <recommendedName>
        <fullName evidence="7">Protein MgtC</fullName>
    </recommendedName>
</protein>
<keyword evidence="11" id="KW-1185">Reference proteome</keyword>
<evidence type="ECO:0000313" key="10">
    <source>
        <dbReference type="EMBL" id="MFC5458606.1"/>
    </source>
</evidence>
<evidence type="ECO:0000256" key="3">
    <source>
        <dbReference type="ARBA" id="ARBA00022475"/>
    </source>
</evidence>
<keyword evidence="4" id="KW-0812">Transmembrane</keyword>
<dbReference type="PANTHER" id="PTHR33778">
    <property type="entry name" value="PROTEIN MGTC"/>
    <property type="match status" value="1"/>
</dbReference>
<dbReference type="RefSeq" id="WP_379779612.1">
    <property type="nucleotide sequence ID" value="NZ_JBHSMU010000003.1"/>
</dbReference>
<feature type="region of interest" description="Disordered" evidence="8">
    <location>
        <begin position="162"/>
        <end position="188"/>
    </location>
</feature>
<keyword evidence="3" id="KW-1003">Cell membrane</keyword>
<dbReference type="PANTHER" id="PTHR33778:SF1">
    <property type="entry name" value="MAGNESIUM TRANSPORTER YHID-RELATED"/>
    <property type="match status" value="1"/>
</dbReference>
<gene>
    <name evidence="10" type="ORF">ACFPN5_02125</name>
</gene>
<evidence type="ECO:0000256" key="8">
    <source>
        <dbReference type="SAM" id="MobiDB-lite"/>
    </source>
</evidence>
<organism evidence="10 11">
    <name type="scientific">Massilia niabensis</name>
    <dbReference type="NCBI Taxonomy" id="544910"/>
    <lineage>
        <taxon>Bacteria</taxon>
        <taxon>Pseudomonadati</taxon>
        <taxon>Pseudomonadota</taxon>
        <taxon>Betaproteobacteria</taxon>
        <taxon>Burkholderiales</taxon>
        <taxon>Oxalobacteraceae</taxon>
        <taxon>Telluria group</taxon>
        <taxon>Massilia</taxon>
    </lineage>
</organism>
<name>A0ABW0KZX2_9BURK</name>
<evidence type="ECO:0000256" key="5">
    <source>
        <dbReference type="ARBA" id="ARBA00022989"/>
    </source>
</evidence>
<keyword evidence="7" id="KW-0997">Cell inner membrane</keyword>
<dbReference type="Pfam" id="PF02308">
    <property type="entry name" value="MgtC"/>
    <property type="match status" value="1"/>
</dbReference>